<sequence length="178" mass="19886">MAGVTEWFPGWAGRLRAPRSHDVEFRLGLERTLHDEVAVSLSAMVVQLDLLAGTTCPDPALAARIDVARSAICDAVEEVRRLGRVLFSPVLRGGGMANAVRAAAEHGELQLRLDLPDHDFDLAAQKRIGLLVVDRLHALRPNTRVRVRVRGRRFVRVSIIERPPGRRERRYWAVMTCG</sequence>
<protein>
    <recommendedName>
        <fullName evidence="1">Signal transduction histidine kinase subgroup 3 dimerisation and phosphoacceptor domain-containing protein</fullName>
    </recommendedName>
</protein>
<evidence type="ECO:0000313" key="2">
    <source>
        <dbReference type="EMBL" id="OLF17645.1"/>
    </source>
</evidence>
<feature type="domain" description="Signal transduction histidine kinase subgroup 3 dimerisation and phosphoacceptor" evidence="1">
    <location>
        <begin position="26"/>
        <end position="86"/>
    </location>
</feature>
<dbReference type="EMBL" id="MSIE01000015">
    <property type="protein sequence ID" value="OLF17645.1"/>
    <property type="molecule type" value="Genomic_DNA"/>
</dbReference>
<evidence type="ECO:0000259" key="1">
    <source>
        <dbReference type="Pfam" id="PF07730"/>
    </source>
</evidence>
<accession>A0A1Q8CTF0</accession>
<keyword evidence="3" id="KW-1185">Reference proteome</keyword>
<organism evidence="2 3">
    <name type="scientific">Actinophytocola xanthii</name>
    <dbReference type="NCBI Taxonomy" id="1912961"/>
    <lineage>
        <taxon>Bacteria</taxon>
        <taxon>Bacillati</taxon>
        <taxon>Actinomycetota</taxon>
        <taxon>Actinomycetes</taxon>
        <taxon>Pseudonocardiales</taxon>
        <taxon>Pseudonocardiaceae</taxon>
    </lineage>
</organism>
<dbReference type="GO" id="GO:0046983">
    <property type="term" value="F:protein dimerization activity"/>
    <property type="evidence" value="ECO:0007669"/>
    <property type="project" value="InterPro"/>
</dbReference>
<dbReference type="Pfam" id="PF07730">
    <property type="entry name" value="HisKA_3"/>
    <property type="match status" value="1"/>
</dbReference>
<dbReference type="GO" id="GO:0000155">
    <property type="term" value="F:phosphorelay sensor kinase activity"/>
    <property type="evidence" value="ECO:0007669"/>
    <property type="project" value="InterPro"/>
</dbReference>
<comment type="caution">
    <text evidence="2">The sequence shown here is derived from an EMBL/GenBank/DDBJ whole genome shotgun (WGS) entry which is preliminary data.</text>
</comment>
<reference evidence="2 3" key="1">
    <citation type="submission" date="2016-12" db="EMBL/GenBank/DDBJ databases">
        <title>The draft genome sequence of Actinophytocola sp. 11-183.</title>
        <authorList>
            <person name="Wang W."/>
            <person name="Yuan L."/>
        </authorList>
    </citation>
    <scope>NUCLEOTIDE SEQUENCE [LARGE SCALE GENOMIC DNA]</scope>
    <source>
        <strain evidence="2 3">11-183</strain>
    </source>
</reference>
<name>A0A1Q8CTF0_9PSEU</name>
<dbReference type="InterPro" id="IPR011712">
    <property type="entry name" value="Sig_transdc_His_kin_sub3_dim/P"/>
</dbReference>
<dbReference type="GO" id="GO:0016020">
    <property type="term" value="C:membrane"/>
    <property type="evidence" value="ECO:0007669"/>
    <property type="project" value="InterPro"/>
</dbReference>
<proteinExistence type="predicted"/>
<dbReference type="AlphaFoldDB" id="A0A1Q8CTF0"/>
<gene>
    <name evidence="2" type="ORF">BU204_10535</name>
</gene>
<dbReference type="Gene3D" id="1.20.5.1930">
    <property type="match status" value="1"/>
</dbReference>
<dbReference type="RefSeq" id="WP_075125437.1">
    <property type="nucleotide sequence ID" value="NZ_MSIE01000015.1"/>
</dbReference>
<dbReference type="Proteomes" id="UP000185596">
    <property type="component" value="Unassembled WGS sequence"/>
</dbReference>
<dbReference type="STRING" id="1912961.BU204_10535"/>
<evidence type="ECO:0000313" key="3">
    <source>
        <dbReference type="Proteomes" id="UP000185596"/>
    </source>
</evidence>
<dbReference type="OrthoDB" id="3696704at2"/>